<sequence>MFLVPMDTPGIKIIRPLRVYGLEDAPGGHGEVLFEQVRVPKENIILGPGRGFEILLGRLGSGRIHHCMRLIGCSERVLALMKARVSTSFCACLWTRTTHLSSSQTSNPKLCPCVCSASFTLLKFQIQSRMRLPLPRGQKASGLCGLCGSRGQGSRPTGSWSTDDHPATSSPLNISQQGDEIPK</sequence>
<dbReference type="GO" id="GO:0005739">
    <property type="term" value="C:mitochondrion"/>
    <property type="evidence" value="ECO:0007669"/>
    <property type="project" value="TreeGrafter"/>
</dbReference>
<evidence type="ECO:0000256" key="3">
    <source>
        <dbReference type="ARBA" id="ARBA00022827"/>
    </source>
</evidence>
<evidence type="ECO:0000313" key="7">
    <source>
        <dbReference type="Proteomes" id="UP000694520"/>
    </source>
</evidence>
<dbReference type="InterPro" id="IPR046373">
    <property type="entry name" value="Acyl-CoA_Oxase/DH_mid-dom_sf"/>
</dbReference>
<keyword evidence="4" id="KW-0560">Oxidoreductase</keyword>
<dbReference type="Gene3D" id="2.40.110.10">
    <property type="entry name" value="Butyryl-CoA Dehydrogenase, subunit A, domain 2"/>
    <property type="match status" value="1"/>
</dbReference>
<keyword evidence="2" id="KW-0285">Flavoprotein</keyword>
<keyword evidence="3" id="KW-0274">FAD</keyword>
<feature type="region of interest" description="Disordered" evidence="5">
    <location>
        <begin position="149"/>
        <end position="183"/>
    </location>
</feature>
<dbReference type="Ensembl" id="ENSBGRT00000029472.1">
    <property type="protein sequence ID" value="ENSBGRP00000025535.1"/>
    <property type="gene ID" value="ENSBGRG00000015924.1"/>
</dbReference>
<dbReference type="PANTHER" id="PTHR48083">
    <property type="entry name" value="MEDIUM-CHAIN SPECIFIC ACYL-COA DEHYDROGENASE, MITOCHONDRIAL-RELATED"/>
    <property type="match status" value="1"/>
</dbReference>
<proteinExistence type="predicted"/>
<dbReference type="Proteomes" id="UP000694520">
    <property type="component" value="Chromosome 16"/>
</dbReference>
<feature type="compositionally biased region" description="Polar residues" evidence="5">
    <location>
        <begin position="152"/>
        <end position="183"/>
    </location>
</feature>
<reference evidence="6" key="2">
    <citation type="submission" date="2025-08" db="UniProtKB">
        <authorList>
            <consortium name="Ensembl"/>
        </authorList>
    </citation>
    <scope>IDENTIFICATION</scope>
</reference>
<name>A0A8B9XXD1_BOSMU</name>
<organism evidence="6 7">
    <name type="scientific">Bos mutus grunniens</name>
    <name type="common">Wild yak</name>
    <name type="synonym">Bos grunniens</name>
    <dbReference type="NCBI Taxonomy" id="30521"/>
    <lineage>
        <taxon>Eukaryota</taxon>
        <taxon>Metazoa</taxon>
        <taxon>Chordata</taxon>
        <taxon>Craniata</taxon>
        <taxon>Vertebrata</taxon>
        <taxon>Euteleostomi</taxon>
        <taxon>Mammalia</taxon>
        <taxon>Eutheria</taxon>
        <taxon>Laurasiatheria</taxon>
        <taxon>Artiodactyla</taxon>
        <taxon>Ruminantia</taxon>
        <taxon>Pecora</taxon>
        <taxon>Bovidae</taxon>
        <taxon>Bovinae</taxon>
        <taxon>Bos</taxon>
    </lineage>
</organism>
<dbReference type="Gene3D" id="1.20.140.10">
    <property type="entry name" value="Butyryl-CoA Dehydrogenase, subunit A, domain 3"/>
    <property type="match status" value="1"/>
</dbReference>
<evidence type="ECO:0000313" key="6">
    <source>
        <dbReference type="Ensembl" id="ENSBGRP00000025535.1"/>
    </source>
</evidence>
<keyword evidence="7" id="KW-1185">Reference proteome</keyword>
<comment type="cofactor">
    <cofactor evidence="1">
        <name>FAD</name>
        <dbReference type="ChEBI" id="CHEBI:57692"/>
    </cofactor>
</comment>
<dbReference type="GeneTree" id="ENSGT00940000161620"/>
<evidence type="ECO:0000256" key="1">
    <source>
        <dbReference type="ARBA" id="ARBA00001974"/>
    </source>
</evidence>
<reference evidence="6" key="1">
    <citation type="submission" date="2019-05" db="EMBL/GenBank/DDBJ databases">
        <authorList>
            <person name="Zhang S."/>
            <person name="Liu J."/>
        </authorList>
    </citation>
    <scope>NUCLEOTIDE SEQUENCE [LARGE SCALE GENOMIC DNA]</scope>
</reference>
<dbReference type="InterPro" id="IPR050741">
    <property type="entry name" value="Acyl-CoA_dehydrogenase"/>
</dbReference>
<dbReference type="SUPFAM" id="SSF56645">
    <property type="entry name" value="Acyl-CoA dehydrogenase NM domain-like"/>
    <property type="match status" value="1"/>
</dbReference>
<dbReference type="GO" id="GO:0033539">
    <property type="term" value="P:fatty acid beta-oxidation using acyl-CoA dehydrogenase"/>
    <property type="evidence" value="ECO:0007669"/>
    <property type="project" value="TreeGrafter"/>
</dbReference>
<reference evidence="6" key="3">
    <citation type="submission" date="2025-09" db="UniProtKB">
        <authorList>
            <consortium name="Ensembl"/>
        </authorList>
    </citation>
    <scope>IDENTIFICATION</scope>
</reference>
<dbReference type="PANTHER" id="PTHR48083:SF35">
    <property type="entry name" value="ACYL-COA DEHYDROGENASE FAMILY MEMBER 10"/>
    <property type="match status" value="1"/>
</dbReference>
<protein>
    <submittedName>
        <fullName evidence="6">Uncharacterized protein</fullName>
    </submittedName>
</protein>
<evidence type="ECO:0000256" key="4">
    <source>
        <dbReference type="ARBA" id="ARBA00023002"/>
    </source>
</evidence>
<dbReference type="InterPro" id="IPR009100">
    <property type="entry name" value="AcylCoA_DH/oxidase_NM_dom_sf"/>
</dbReference>
<accession>A0A8B9XXD1</accession>
<dbReference type="GO" id="GO:0003995">
    <property type="term" value="F:acyl-CoA dehydrogenase activity"/>
    <property type="evidence" value="ECO:0007669"/>
    <property type="project" value="TreeGrafter"/>
</dbReference>
<evidence type="ECO:0000256" key="5">
    <source>
        <dbReference type="SAM" id="MobiDB-lite"/>
    </source>
</evidence>
<evidence type="ECO:0000256" key="2">
    <source>
        <dbReference type="ARBA" id="ARBA00022630"/>
    </source>
</evidence>
<dbReference type="AlphaFoldDB" id="A0A8B9XXD1"/>